<sequence>MPAASLREVGSSSNRRNADLAHTTARNQLIAADIADAIRRDRCSLALTNRVEHLHQLAEALQPHGVTPLILHGGIPPAERARVRSALPEEHHEPLVLLTIDKRAGEGFDAPRLDTLFLTSPVLFKGRVIQQVGRIMRNTEAKKSHVEAHDYLDADVPLLERMHHKRRRILQRRGFTPTTPDNLPPTPPRTPVHTAERPRPGAAAPNVAEVRAWAREQGMDVPPRGRFRAEIWDAWHTTHPATSGTHVGSATSL</sequence>
<dbReference type="CDD" id="cd18785">
    <property type="entry name" value="SF2_C"/>
    <property type="match status" value="1"/>
</dbReference>
<feature type="domain" description="Helicase C-terminal" evidence="3">
    <location>
        <begin position="33"/>
        <end position="184"/>
    </location>
</feature>
<evidence type="ECO:0000259" key="3">
    <source>
        <dbReference type="PROSITE" id="PS51194"/>
    </source>
</evidence>
<name>A0ABP6LU54_9ACTN</name>
<dbReference type="InterPro" id="IPR055370">
    <property type="entry name" value="Lsr2_DNA-bd"/>
</dbReference>
<dbReference type="SMART" id="SM00490">
    <property type="entry name" value="HELICc"/>
    <property type="match status" value="1"/>
</dbReference>
<evidence type="ECO:0000313" key="5">
    <source>
        <dbReference type="Proteomes" id="UP001501532"/>
    </source>
</evidence>
<dbReference type="RefSeq" id="WP_234519994.1">
    <property type="nucleotide sequence ID" value="NZ_BAAAUF010000043.1"/>
</dbReference>
<dbReference type="Gene3D" id="4.10.320.10">
    <property type="entry name" value="E3-binding domain"/>
    <property type="match status" value="1"/>
</dbReference>
<gene>
    <name evidence="4" type="ORF">GCM10010448_44200</name>
</gene>
<evidence type="ECO:0000256" key="1">
    <source>
        <dbReference type="ARBA" id="ARBA00023125"/>
    </source>
</evidence>
<comment type="caution">
    <text evidence="4">The sequence shown here is derived from an EMBL/GenBank/DDBJ whole genome shotgun (WGS) entry which is preliminary data.</text>
</comment>
<dbReference type="Pfam" id="PF00271">
    <property type="entry name" value="Helicase_C"/>
    <property type="match status" value="1"/>
</dbReference>
<dbReference type="Proteomes" id="UP001501532">
    <property type="component" value="Unassembled WGS sequence"/>
</dbReference>
<keyword evidence="5" id="KW-1185">Reference proteome</keyword>
<feature type="region of interest" description="Disordered" evidence="2">
    <location>
        <begin position="168"/>
        <end position="205"/>
    </location>
</feature>
<dbReference type="Gene3D" id="3.40.50.300">
    <property type="entry name" value="P-loop containing nucleotide triphosphate hydrolases"/>
    <property type="match status" value="1"/>
</dbReference>
<organism evidence="4 5">
    <name type="scientific">Streptomyces glomeratus</name>
    <dbReference type="NCBI Taxonomy" id="284452"/>
    <lineage>
        <taxon>Bacteria</taxon>
        <taxon>Bacillati</taxon>
        <taxon>Actinomycetota</taxon>
        <taxon>Actinomycetes</taxon>
        <taxon>Kitasatosporales</taxon>
        <taxon>Streptomycetaceae</taxon>
        <taxon>Streptomyces</taxon>
    </lineage>
</organism>
<dbReference type="InterPro" id="IPR001650">
    <property type="entry name" value="Helicase_C-like"/>
</dbReference>
<dbReference type="InterPro" id="IPR027417">
    <property type="entry name" value="P-loop_NTPase"/>
</dbReference>
<feature type="region of interest" description="Disordered" evidence="2">
    <location>
        <begin position="1"/>
        <end position="20"/>
    </location>
</feature>
<dbReference type="SUPFAM" id="SSF52540">
    <property type="entry name" value="P-loop containing nucleoside triphosphate hydrolases"/>
    <property type="match status" value="1"/>
</dbReference>
<dbReference type="InterPro" id="IPR036625">
    <property type="entry name" value="E3-bd_dom_sf"/>
</dbReference>
<accession>A0ABP6LU54</accession>
<evidence type="ECO:0000256" key="2">
    <source>
        <dbReference type="SAM" id="MobiDB-lite"/>
    </source>
</evidence>
<dbReference type="EMBL" id="BAAAUF010000043">
    <property type="protein sequence ID" value="GAA3055927.1"/>
    <property type="molecule type" value="Genomic_DNA"/>
</dbReference>
<keyword evidence="1" id="KW-0238">DNA-binding</keyword>
<reference evidence="5" key="1">
    <citation type="journal article" date="2019" name="Int. J. Syst. Evol. Microbiol.">
        <title>The Global Catalogue of Microorganisms (GCM) 10K type strain sequencing project: providing services to taxonomists for standard genome sequencing and annotation.</title>
        <authorList>
            <consortium name="The Broad Institute Genomics Platform"/>
            <consortium name="The Broad Institute Genome Sequencing Center for Infectious Disease"/>
            <person name="Wu L."/>
            <person name="Ma J."/>
        </authorList>
    </citation>
    <scope>NUCLEOTIDE SEQUENCE [LARGE SCALE GENOMIC DNA]</scope>
    <source>
        <strain evidence="5">JCM 9091</strain>
    </source>
</reference>
<evidence type="ECO:0000313" key="4">
    <source>
        <dbReference type="EMBL" id="GAA3055927.1"/>
    </source>
</evidence>
<dbReference type="PROSITE" id="PS51194">
    <property type="entry name" value="HELICASE_CTER"/>
    <property type="match status" value="1"/>
</dbReference>
<protein>
    <recommendedName>
        <fullName evidence="3">Helicase C-terminal domain-containing protein</fullName>
    </recommendedName>
</protein>
<proteinExistence type="predicted"/>
<dbReference type="Pfam" id="PF23359">
    <property type="entry name" value="Lsr2_DNA-bd"/>
    <property type="match status" value="1"/>
</dbReference>